<dbReference type="GO" id="GO:0016787">
    <property type="term" value="F:hydrolase activity"/>
    <property type="evidence" value="ECO:0007669"/>
    <property type="project" value="UniProtKB-KW"/>
</dbReference>
<evidence type="ECO:0000256" key="1">
    <source>
        <dbReference type="ARBA" id="ARBA00001946"/>
    </source>
</evidence>
<feature type="domain" description="Nudix hydrolase" evidence="4">
    <location>
        <begin position="1"/>
        <end position="131"/>
    </location>
</feature>
<dbReference type="PROSITE" id="PS00893">
    <property type="entry name" value="NUDIX_BOX"/>
    <property type="match status" value="1"/>
</dbReference>
<dbReference type="Proteomes" id="UP001596142">
    <property type="component" value="Unassembled WGS sequence"/>
</dbReference>
<sequence>MVVAGVLIFDEENRLLLELRSDNQKWGHPGGYMELGETIEETAKREIFEETGLTLGEVELFGIYSGKKQERILQNGDEVSLVKIMFTCKEFSGQLRKSEESLELKFFSLDKLPDIWPAQKAVFNDLLSGASRPIIK</sequence>
<dbReference type="InterPro" id="IPR000086">
    <property type="entry name" value="NUDIX_hydrolase_dom"/>
</dbReference>
<gene>
    <name evidence="5" type="ORF">ACFPU1_14445</name>
</gene>
<evidence type="ECO:0000256" key="3">
    <source>
        <dbReference type="RuleBase" id="RU003476"/>
    </source>
</evidence>
<name>A0ABW0YRB5_9BACI</name>
<dbReference type="Gene3D" id="3.90.79.10">
    <property type="entry name" value="Nucleoside Triphosphate Pyrophosphohydrolase"/>
    <property type="match status" value="1"/>
</dbReference>
<comment type="similarity">
    <text evidence="3">Belongs to the Nudix hydrolase family.</text>
</comment>
<protein>
    <submittedName>
        <fullName evidence="5">NUDIX hydrolase</fullName>
    </submittedName>
</protein>
<proteinExistence type="inferred from homology"/>
<evidence type="ECO:0000313" key="6">
    <source>
        <dbReference type="Proteomes" id="UP001596142"/>
    </source>
</evidence>
<dbReference type="InterPro" id="IPR015797">
    <property type="entry name" value="NUDIX_hydrolase-like_dom_sf"/>
</dbReference>
<organism evidence="5 6">
    <name type="scientific">Thalassorhabdus alkalitolerans</name>
    <dbReference type="NCBI Taxonomy" id="2282697"/>
    <lineage>
        <taxon>Bacteria</taxon>
        <taxon>Bacillati</taxon>
        <taxon>Bacillota</taxon>
        <taxon>Bacilli</taxon>
        <taxon>Bacillales</taxon>
        <taxon>Bacillaceae</taxon>
        <taxon>Thalassorhabdus</taxon>
    </lineage>
</organism>
<dbReference type="EMBL" id="JBHSOZ010000009">
    <property type="protein sequence ID" value="MFC5713966.1"/>
    <property type="molecule type" value="Genomic_DNA"/>
</dbReference>
<dbReference type="InterPro" id="IPR020476">
    <property type="entry name" value="Nudix_hydrolase"/>
</dbReference>
<comment type="cofactor">
    <cofactor evidence="1">
        <name>Mg(2+)</name>
        <dbReference type="ChEBI" id="CHEBI:18420"/>
    </cofactor>
</comment>
<dbReference type="CDD" id="cd04677">
    <property type="entry name" value="NUDIX_Hydrolase"/>
    <property type="match status" value="1"/>
</dbReference>
<accession>A0ABW0YRB5</accession>
<comment type="caution">
    <text evidence="5">The sequence shown here is derived from an EMBL/GenBank/DDBJ whole genome shotgun (WGS) entry which is preliminary data.</text>
</comment>
<dbReference type="Pfam" id="PF00293">
    <property type="entry name" value="NUDIX"/>
    <property type="match status" value="1"/>
</dbReference>
<reference evidence="6" key="1">
    <citation type="journal article" date="2019" name="Int. J. Syst. Evol. Microbiol.">
        <title>The Global Catalogue of Microorganisms (GCM) 10K type strain sequencing project: providing services to taxonomists for standard genome sequencing and annotation.</title>
        <authorList>
            <consortium name="The Broad Institute Genomics Platform"/>
            <consortium name="The Broad Institute Genome Sequencing Center for Infectious Disease"/>
            <person name="Wu L."/>
            <person name="Ma J."/>
        </authorList>
    </citation>
    <scope>NUCLEOTIDE SEQUENCE [LARGE SCALE GENOMIC DNA]</scope>
    <source>
        <strain evidence="6">CECT 7184</strain>
    </source>
</reference>
<evidence type="ECO:0000256" key="2">
    <source>
        <dbReference type="ARBA" id="ARBA00022801"/>
    </source>
</evidence>
<keyword evidence="2 3" id="KW-0378">Hydrolase</keyword>
<keyword evidence="6" id="KW-1185">Reference proteome</keyword>
<evidence type="ECO:0000313" key="5">
    <source>
        <dbReference type="EMBL" id="MFC5713966.1"/>
    </source>
</evidence>
<dbReference type="PANTHER" id="PTHR43046">
    <property type="entry name" value="GDP-MANNOSE MANNOSYL HYDROLASE"/>
    <property type="match status" value="1"/>
</dbReference>
<dbReference type="PANTHER" id="PTHR43046:SF2">
    <property type="entry name" value="8-OXO-DGTP DIPHOSPHATASE-RELATED"/>
    <property type="match status" value="1"/>
</dbReference>
<dbReference type="PROSITE" id="PS51462">
    <property type="entry name" value="NUDIX"/>
    <property type="match status" value="1"/>
</dbReference>
<dbReference type="SUPFAM" id="SSF55811">
    <property type="entry name" value="Nudix"/>
    <property type="match status" value="1"/>
</dbReference>
<dbReference type="InterPro" id="IPR020084">
    <property type="entry name" value="NUDIX_hydrolase_CS"/>
</dbReference>
<dbReference type="RefSeq" id="WP_385942607.1">
    <property type="nucleotide sequence ID" value="NZ_JBHSOZ010000009.1"/>
</dbReference>
<dbReference type="PRINTS" id="PR00502">
    <property type="entry name" value="NUDIXFAMILY"/>
</dbReference>
<evidence type="ECO:0000259" key="4">
    <source>
        <dbReference type="PROSITE" id="PS51462"/>
    </source>
</evidence>